<evidence type="ECO:0000313" key="2">
    <source>
        <dbReference type="Proteomes" id="UP001597041"/>
    </source>
</evidence>
<comment type="caution">
    <text evidence="1">The sequence shown here is derived from an EMBL/GenBank/DDBJ whole genome shotgun (WGS) entry which is preliminary data.</text>
</comment>
<reference evidence="2" key="1">
    <citation type="journal article" date="2019" name="Int. J. Syst. Evol. Microbiol.">
        <title>The Global Catalogue of Microorganisms (GCM) 10K type strain sequencing project: providing services to taxonomists for standard genome sequencing and annotation.</title>
        <authorList>
            <consortium name="The Broad Institute Genomics Platform"/>
            <consortium name="The Broad Institute Genome Sequencing Center for Infectious Disease"/>
            <person name="Wu L."/>
            <person name="Ma J."/>
        </authorList>
    </citation>
    <scope>NUCLEOTIDE SEQUENCE [LARGE SCALE GENOMIC DNA]</scope>
    <source>
        <strain evidence="2">CCUG 56608</strain>
    </source>
</reference>
<sequence length="314" mass="37415">MAQLIKLQDYISRYEWDTYRYPTQYIRQKKEQWERFYAEWKDPLLQTDAQEEEEETEAEEGEEKHSLFQKWKQRFIKSPVVVEDLTPKEHVVKRNKPLMTLPDTEEALKKVFLDRLLEVQMKWASSTVSQVSVVDSKYYKDSLLQFLLQRFPDTFLIMYRPIFEVKQAAVETDIIVITPVAVEILSFVEQDADKVIMAGNERTWTITAQQEEAPGRMINPLLSLKRSEKWVARFLKEENIDIPIKKTVISRTNRILYATAPYQTEIIDKLIFPDWFEKKRSVHLPLKKRQLTVSESLLRNSLSYSFPRPEWEQE</sequence>
<gene>
    <name evidence="1" type="ORF">ACFQ19_12325</name>
</gene>
<proteinExistence type="predicted"/>
<accession>A0ABW3NJS8</accession>
<dbReference type="RefSeq" id="WP_379592491.1">
    <property type="nucleotide sequence ID" value="NZ_JBHTKK010000014.1"/>
</dbReference>
<dbReference type="InterPro" id="IPR012397">
    <property type="entry name" value="Pullulanase"/>
</dbReference>
<dbReference type="Proteomes" id="UP001597041">
    <property type="component" value="Unassembled WGS sequence"/>
</dbReference>
<protein>
    <submittedName>
        <fullName evidence="1">NERD domain-containing protein</fullName>
    </submittedName>
</protein>
<name>A0ABW3NJS8_9BACI</name>
<dbReference type="EMBL" id="JBHTKK010000014">
    <property type="protein sequence ID" value="MFD1066815.1"/>
    <property type="molecule type" value="Genomic_DNA"/>
</dbReference>
<keyword evidence="2" id="KW-1185">Reference proteome</keyword>
<evidence type="ECO:0000313" key="1">
    <source>
        <dbReference type="EMBL" id="MFD1066815.1"/>
    </source>
</evidence>
<dbReference type="PIRSF" id="PIRSF012560">
    <property type="entry name" value="Pullulanase"/>
    <property type="match status" value="1"/>
</dbReference>
<organism evidence="1 2">
    <name type="scientific">Oceanobacillus locisalsi</name>
    <dbReference type="NCBI Taxonomy" id="546107"/>
    <lineage>
        <taxon>Bacteria</taxon>
        <taxon>Bacillati</taxon>
        <taxon>Bacillota</taxon>
        <taxon>Bacilli</taxon>
        <taxon>Bacillales</taxon>
        <taxon>Bacillaceae</taxon>
        <taxon>Oceanobacillus</taxon>
    </lineage>
</organism>